<keyword evidence="6" id="KW-1185">Reference proteome</keyword>
<gene>
    <name evidence="5" type="ORF">H7B90_00550</name>
</gene>
<reference evidence="5 6" key="1">
    <citation type="submission" date="2020-08" db="EMBL/GenBank/DDBJ databases">
        <title>Cohnella phylogeny.</title>
        <authorList>
            <person name="Dunlap C."/>
        </authorList>
    </citation>
    <scope>NUCLEOTIDE SEQUENCE [LARGE SCALE GENOMIC DNA]</scope>
    <source>
        <strain evidence="5 6">DSM 25239</strain>
    </source>
</reference>
<keyword evidence="2" id="KW-0175">Coiled coil</keyword>
<organism evidence="5 6">
    <name type="scientific">Cohnella xylanilytica</name>
    <dbReference type="NCBI Taxonomy" id="557555"/>
    <lineage>
        <taxon>Bacteria</taxon>
        <taxon>Bacillati</taxon>
        <taxon>Bacillota</taxon>
        <taxon>Bacilli</taxon>
        <taxon>Bacillales</taxon>
        <taxon>Paenibacillaceae</taxon>
        <taxon>Cohnella</taxon>
    </lineage>
</organism>
<comment type="caution">
    <text evidence="5">The sequence shown here is derived from an EMBL/GenBank/DDBJ whole genome shotgun (WGS) entry which is preliminary data.</text>
</comment>
<evidence type="ECO:0000259" key="4">
    <source>
        <dbReference type="PROSITE" id="PS50937"/>
    </source>
</evidence>
<feature type="region of interest" description="Disordered" evidence="3">
    <location>
        <begin position="156"/>
        <end position="181"/>
    </location>
</feature>
<proteinExistence type="predicted"/>
<dbReference type="PRINTS" id="PR00040">
    <property type="entry name" value="HTHMERR"/>
</dbReference>
<dbReference type="InterPro" id="IPR047057">
    <property type="entry name" value="MerR_fam"/>
</dbReference>
<feature type="coiled-coil region" evidence="2">
    <location>
        <begin position="79"/>
        <end position="106"/>
    </location>
</feature>
<sequence>MKRHWKVGELAKLSGVTIRTLRFYDQIGLLSPSDQTESGHRLYLEPDIARLQQIQALKEMGLSLEEIKSFLAGERNTPLEVVKLQIERLRETIRLQQKLLRELEHVAARMRTRDPLGVEEFTQLFETMKQTREKFALERRASWESHLDRLASFLLQSEIPNEPNRPNRPDRPNDNESNEPH</sequence>
<dbReference type="SUPFAM" id="SSF46955">
    <property type="entry name" value="Putative DNA-binding domain"/>
    <property type="match status" value="1"/>
</dbReference>
<dbReference type="RefSeq" id="WP_185133909.1">
    <property type="nucleotide sequence ID" value="NZ_JACJVR010000002.1"/>
</dbReference>
<dbReference type="PANTHER" id="PTHR30204:SF90">
    <property type="entry name" value="HTH-TYPE TRANSCRIPTIONAL ACTIVATOR MTA"/>
    <property type="match status" value="1"/>
</dbReference>
<accession>A0A841TVI4</accession>
<dbReference type="GO" id="GO:0003700">
    <property type="term" value="F:DNA-binding transcription factor activity"/>
    <property type="evidence" value="ECO:0007669"/>
    <property type="project" value="InterPro"/>
</dbReference>
<dbReference type="PROSITE" id="PS50937">
    <property type="entry name" value="HTH_MERR_2"/>
    <property type="match status" value="1"/>
</dbReference>
<dbReference type="Pfam" id="PF13411">
    <property type="entry name" value="MerR_1"/>
    <property type="match status" value="1"/>
</dbReference>
<dbReference type="InterPro" id="IPR000551">
    <property type="entry name" value="MerR-type_HTH_dom"/>
</dbReference>
<dbReference type="PANTHER" id="PTHR30204">
    <property type="entry name" value="REDOX-CYCLING DRUG-SENSING TRANSCRIPTIONAL ACTIVATOR SOXR"/>
    <property type="match status" value="1"/>
</dbReference>
<dbReference type="Gene3D" id="1.10.1660.10">
    <property type="match status" value="1"/>
</dbReference>
<evidence type="ECO:0000313" key="5">
    <source>
        <dbReference type="EMBL" id="MBB6689880.1"/>
    </source>
</evidence>
<evidence type="ECO:0000313" key="6">
    <source>
        <dbReference type="Proteomes" id="UP000553776"/>
    </source>
</evidence>
<protein>
    <submittedName>
        <fullName evidence="5">MerR family transcriptional regulator</fullName>
    </submittedName>
</protein>
<dbReference type="EMBL" id="JACJVR010000002">
    <property type="protein sequence ID" value="MBB6689880.1"/>
    <property type="molecule type" value="Genomic_DNA"/>
</dbReference>
<dbReference type="Proteomes" id="UP000553776">
    <property type="component" value="Unassembled WGS sequence"/>
</dbReference>
<dbReference type="PROSITE" id="PS00552">
    <property type="entry name" value="HTH_MERR_1"/>
    <property type="match status" value="1"/>
</dbReference>
<feature type="domain" description="HTH merR-type" evidence="4">
    <location>
        <begin position="4"/>
        <end position="73"/>
    </location>
</feature>
<evidence type="ECO:0000256" key="1">
    <source>
        <dbReference type="ARBA" id="ARBA00023125"/>
    </source>
</evidence>
<name>A0A841TVI4_9BACL</name>
<keyword evidence="1" id="KW-0238">DNA-binding</keyword>
<dbReference type="GO" id="GO:0003677">
    <property type="term" value="F:DNA binding"/>
    <property type="evidence" value="ECO:0007669"/>
    <property type="project" value="UniProtKB-KW"/>
</dbReference>
<dbReference type="InterPro" id="IPR009061">
    <property type="entry name" value="DNA-bd_dom_put_sf"/>
</dbReference>
<dbReference type="AlphaFoldDB" id="A0A841TVI4"/>
<evidence type="ECO:0000256" key="3">
    <source>
        <dbReference type="SAM" id="MobiDB-lite"/>
    </source>
</evidence>
<evidence type="ECO:0000256" key="2">
    <source>
        <dbReference type="SAM" id="Coils"/>
    </source>
</evidence>
<feature type="compositionally biased region" description="Basic and acidic residues" evidence="3">
    <location>
        <begin position="165"/>
        <end position="181"/>
    </location>
</feature>
<dbReference type="SMART" id="SM00422">
    <property type="entry name" value="HTH_MERR"/>
    <property type="match status" value="1"/>
</dbReference>
<dbReference type="CDD" id="cd01106">
    <property type="entry name" value="HTH_TipAL-Mta"/>
    <property type="match status" value="1"/>
</dbReference>